<dbReference type="EMBL" id="CP039865">
    <property type="protein sequence ID" value="QCK87215.1"/>
    <property type="molecule type" value="Genomic_DNA"/>
</dbReference>
<dbReference type="GO" id="GO:0000976">
    <property type="term" value="F:transcription cis-regulatory region binding"/>
    <property type="evidence" value="ECO:0007669"/>
    <property type="project" value="TreeGrafter"/>
</dbReference>
<feature type="modified residue" description="4-aspartylphosphate" evidence="8">
    <location>
        <position position="51"/>
    </location>
</feature>
<dbReference type="Pfam" id="PF00072">
    <property type="entry name" value="Response_reg"/>
    <property type="match status" value="1"/>
</dbReference>
<evidence type="ECO:0000313" key="12">
    <source>
        <dbReference type="EMBL" id="QCK87215.1"/>
    </source>
</evidence>
<evidence type="ECO:0000259" key="11">
    <source>
        <dbReference type="PROSITE" id="PS51755"/>
    </source>
</evidence>
<keyword evidence="2" id="KW-0963">Cytoplasm</keyword>
<dbReference type="RefSeq" id="WP_137100544.1">
    <property type="nucleotide sequence ID" value="NZ_CP039865.1"/>
</dbReference>
<feature type="DNA-binding region" description="OmpR/PhoB-type" evidence="9">
    <location>
        <begin position="124"/>
        <end position="218"/>
    </location>
</feature>
<keyword evidence="5" id="KW-0805">Transcription regulation</keyword>
<dbReference type="PANTHER" id="PTHR48111:SF35">
    <property type="entry name" value="TRANSCRIPTIONAL REGULATORY PROTEIN QSEB"/>
    <property type="match status" value="1"/>
</dbReference>
<protein>
    <submittedName>
        <fullName evidence="12">Response regulator transcription factor</fullName>
    </submittedName>
</protein>
<dbReference type="GO" id="GO:0006355">
    <property type="term" value="P:regulation of DNA-templated transcription"/>
    <property type="evidence" value="ECO:0007669"/>
    <property type="project" value="InterPro"/>
</dbReference>
<dbReference type="SMART" id="SM00448">
    <property type="entry name" value="REC"/>
    <property type="match status" value="1"/>
</dbReference>
<comment type="subcellular location">
    <subcellularLocation>
        <location evidence="1">Cytoplasm</location>
    </subcellularLocation>
</comment>
<dbReference type="Gene3D" id="6.10.250.690">
    <property type="match status" value="1"/>
</dbReference>
<dbReference type="Proteomes" id="UP000298588">
    <property type="component" value="Chromosome"/>
</dbReference>
<dbReference type="InterPro" id="IPR001789">
    <property type="entry name" value="Sig_transdc_resp-reg_receiver"/>
</dbReference>
<dbReference type="CDD" id="cd00383">
    <property type="entry name" value="trans_reg_C"/>
    <property type="match status" value="1"/>
</dbReference>
<name>A0A4D7QJG0_9HYPH</name>
<keyword evidence="6 9" id="KW-0238">DNA-binding</keyword>
<organism evidence="12 13">
    <name type="scientific">Phreatobacter aquaticus</name>
    <dbReference type="NCBI Taxonomy" id="2570229"/>
    <lineage>
        <taxon>Bacteria</taxon>
        <taxon>Pseudomonadati</taxon>
        <taxon>Pseudomonadota</taxon>
        <taxon>Alphaproteobacteria</taxon>
        <taxon>Hyphomicrobiales</taxon>
        <taxon>Phreatobacteraceae</taxon>
        <taxon>Phreatobacter</taxon>
    </lineage>
</organism>
<keyword evidence="13" id="KW-1185">Reference proteome</keyword>
<dbReference type="CDD" id="cd17624">
    <property type="entry name" value="REC_OmpR_PmrA-like"/>
    <property type="match status" value="1"/>
</dbReference>
<dbReference type="SUPFAM" id="SSF52172">
    <property type="entry name" value="CheY-like"/>
    <property type="match status" value="1"/>
</dbReference>
<evidence type="ECO:0000256" key="8">
    <source>
        <dbReference type="PROSITE-ProRule" id="PRU00169"/>
    </source>
</evidence>
<proteinExistence type="predicted"/>
<dbReference type="InterPro" id="IPR039420">
    <property type="entry name" value="WalR-like"/>
</dbReference>
<keyword evidence="4" id="KW-0902">Two-component regulatory system</keyword>
<evidence type="ECO:0000256" key="2">
    <source>
        <dbReference type="ARBA" id="ARBA00022490"/>
    </source>
</evidence>
<dbReference type="InterPro" id="IPR036388">
    <property type="entry name" value="WH-like_DNA-bd_sf"/>
</dbReference>
<dbReference type="Gene3D" id="1.10.10.10">
    <property type="entry name" value="Winged helix-like DNA-binding domain superfamily/Winged helix DNA-binding domain"/>
    <property type="match status" value="1"/>
</dbReference>
<dbReference type="GO" id="GO:0005829">
    <property type="term" value="C:cytosol"/>
    <property type="evidence" value="ECO:0007669"/>
    <property type="project" value="TreeGrafter"/>
</dbReference>
<dbReference type="PANTHER" id="PTHR48111">
    <property type="entry name" value="REGULATOR OF RPOS"/>
    <property type="match status" value="1"/>
</dbReference>
<dbReference type="PROSITE" id="PS51755">
    <property type="entry name" value="OMPR_PHOB"/>
    <property type="match status" value="1"/>
</dbReference>
<evidence type="ECO:0000256" key="3">
    <source>
        <dbReference type="ARBA" id="ARBA00022553"/>
    </source>
</evidence>
<keyword evidence="3 8" id="KW-0597">Phosphoprotein</keyword>
<dbReference type="OrthoDB" id="9802426at2"/>
<dbReference type="Gene3D" id="3.40.50.2300">
    <property type="match status" value="1"/>
</dbReference>
<dbReference type="SMART" id="SM00862">
    <property type="entry name" value="Trans_reg_C"/>
    <property type="match status" value="1"/>
</dbReference>
<evidence type="ECO:0000256" key="7">
    <source>
        <dbReference type="ARBA" id="ARBA00023163"/>
    </source>
</evidence>
<evidence type="ECO:0000256" key="9">
    <source>
        <dbReference type="PROSITE-ProRule" id="PRU01091"/>
    </source>
</evidence>
<dbReference type="InterPro" id="IPR011006">
    <property type="entry name" value="CheY-like_superfamily"/>
</dbReference>
<evidence type="ECO:0000256" key="1">
    <source>
        <dbReference type="ARBA" id="ARBA00004496"/>
    </source>
</evidence>
<evidence type="ECO:0000256" key="5">
    <source>
        <dbReference type="ARBA" id="ARBA00023015"/>
    </source>
</evidence>
<dbReference type="GO" id="GO:0032993">
    <property type="term" value="C:protein-DNA complex"/>
    <property type="evidence" value="ECO:0007669"/>
    <property type="project" value="TreeGrafter"/>
</dbReference>
<dbReference type="PROSITE" id="PS50110">
    <property type="entry name" value="RESPONSE_REGULATORY"/>
    <property type="match status" value="1"/>
</dbReference>
<feature type="domain" description="Response regulatory" evidence="10">
    <location>
        <begin position="2"/>
        <end position="116"/>
    </location>
</feature>
<keyword evidence="7" id="KW-0804">Transcription</keyword>
<dbReference type="AlphaFoldDB" id="A0A4D7QJG0"/>
<dbReference type="KEGG" id="paqt:E8L99_16350"/>
<evidence type="ECO:0000256" key="6">
    <source>
        <dbReference type="ARBA" id="ARBA00023125"/>
    </source>
</evidence>
<feature type="domain" description="OmpR/PhoB-type" evidence="11">
    <location>
        <begin position="124"/>
        <end position="218"/>
    </location>
</feature>
<accession>A0A4D7QJG0</accession>
<sequence length="228" mass="25258">MRVLLVEDDTLLGAAVRDQIAADGHSVDWATRLDAASDHLRVATYQLILLDLMLPDGQGLDFLRRRRLAGDDTPVIILTARDQISDRIAGLNGGADDYLVKPFDLSELTARLGAVARRYAGNPNPIVRLGELQVDMAGRSVQRAGRRVALTAREWALFEALLQHPHQLLSKAQLEERLYSFDTEIESNTIEVYVGRLRKKVGHAMIETVRGMGYRLGQSVATDSTGDR</sequence>
<evidence type="ECO:0000259" key="10">
    <source>
        <dbReference type="PROSITE" id="PS50110"/>
    </source>
</evidence>
<evidence type="ECO:0000256" key="4">
    <source>
        <dbReference type="ARBA" id="ARBA00023012"/>
    </source>
</evidence>
<evidence type="ECO:0000313" key="13">
    <source>
        <dbReference type="Proteomes" id="UP000298588"/>
    </source>
</evidence>
<gene>
    <name evidence="12" type="ORF">E8L99_16350</name>
</gene>
<dbReference type="InterPro" id="IPR001867">
    <property type="entry name" value="OmpR/PhoB-type_DNA-bd"/>
</dbReference>
<dbReference type="GO" id="GO:0000156">
    <property type="term" value="F:phosphorelay response regulator activity"/>
    <property type="evidence" value="ECO:0007669"/>
    <property type="project" value="TreeGrafter"/>
</dbReference>
<dbReference type="Pfam" id="PF00486">
    <property type="entry name" value="Trans_reg_C"/>
    <property type="match status" value="1"/>
</dbReference>
<reference evidence="12 13" key="1">
    <citation type="submission" date="2019-04" db="EMBL/GenBank/DDBJ databases">
        <title>Phreatobacter aquaticus sp. nov.</title>
        <authorList>
            <person name="Choi A."/>
            <person name="Baek K."/>
        </authorList>
    </citation>
    <scope>NUCLEOTIDE SEQUENCE [LARGE SCALE GENOMIC DNA]</scope>
    <source>
        <strain evidence="12 13">NMCR1094</strain>
    </source>
</reference>